<proteinExistence type="predicted"/>
<name>A0AB39CDC3_9VIRU</name>
<accession>A0AB39CDC3</accession>
<reference evidence="2" key="1">
    <citation type="submission" date="2024-07" db="EMBL/GenBank/DDBJ databases">
        <authorList>
            <person name="Bringhurst R.M."/>
            <person name="Homer T.E."/>
        </authorList>
    </citation>
    <scope>NUCLEOTIDE SEQUENCE</scope>
</reference>
<dbReference type="EMBL" id="PQ015379">
    <property type="protein sequence ID" value="XDJ14942.1"/>
    <property type="molecule type" value="Genomic_DNA"/>
</dbReference>
<evidence type="ECO:0000256" key="1">
    <source>
        <dbReference type="SAM" id="MobiDB-lite"/>
    </source>
</evidence>
<organism evidence="2">
    <name type="scientific">Pseudomonas phage HRDY3</name>
    <dbReference type="NCBI Taxonomy" id="3236930"/>
    <lineage>
        <taxon>Viruses</taxon>
    </lineage>
</organism>
<protein>
    <submittedName>
        <fullName evidence="2">Uncharacterized protein</fullName>
    </submittedName>
</protein>
<evidence type="ECO:0000313" key="2">
    <source>
        <dbReference type="EMBL" id="XDJ14942.1"/>
    </source>
</evidence>
<sequence length="100" mass="11326">MSKPVKGKGSRPQMSGDNHYAAKNESELRKINDAFCRKANGLHRLEVALFKWLGKDGADPVIRAAINQAREAQQDTDFQPLWDLLDERARNADTCAEEHY</sequence>
<feature type="region of interest" description="Disordered" evidence="1">
    <location>
        <begin position="1"/>
        <end position="23"/>
    </location>
</feature>